<dbReference type="Proteomes" id="UP000707731">
    <property type="component" value="Unassembled WGS sequence"/>
</dbReference>
<dbReference type="EMBL" id="JADLQN010000001">
    <property type="protein sequence ID" value="MBF6355407.1"/>
    <property type="molecule type" value="Genomic_DNA"/>
</dbReference>
<comment type="caution">
    <text evidence="3">The sequence shown here is derived from an EMBL/GenBank/DDBJ whole genome shotgun (WGS) entry which is preliminary data.</text>
</comment>
<feature type="domain" description="HTH cro/C1-type" evidence="2">
    <location>
        <begin position="33"/>
        <end position="87"/>
    </location>
</feature>
<keyword evidence="4" id="KW-1185">Reference proteome</keyword>
<dbReference type="InterPro" id="IPR011990">
    <property type="entry name" value="TPR-like_helical_dom_sf"/>
</dbReference>
<evidence type="ECO:0000313" key="4">
    <source>
        <dbReference type="Proteomes" id="UP000707731"/>
    </source>
</evidence>
<dbReference type="SUPFAM" id="SSF47413">
    <property type="entry name" value="lambda repressor-like DNA-binding domains"/>
    <property type="match status" value="1"/>
</dbReference>
<organism evidence="3 4">
    <name type="scientific">Nocardia higoensis</name>
    <dbReference type="NCBI Taxonomy" id="228599"/>
    <lineage>
        <taxon>Bacteria</taxon>
        <taxon>Bacillati</taxon>
        <taxon>Actinomycetota</taxon>
        <taxon>Actinomycetes</taxon>
        <taxon>Mycobacteriales</taxon>
        <taxon>Nocardiaceae</taxon>
        <taxon>Nocardia</taxon>
    </lineage>
</organism>
<dbReference type="Gene3D" id="1.10.260.40">
    <property type="entry name" value="lambda repressor-like DNA-binding domains"/>
    <property type="match status" value="1"/>
</dbReference>
<evidence type="ECO:0000313" key="3">
    <source>
        <dbReference type="EMBL" id="MBF6355407.1"/>
    </source>
</evidence>
<name>A0ABS0DA95_9NOCA</name>
<gene>
    <name evidence="3" type="ORF">IU449_12775</name>
</gene>
<dbReference type="Pfam" id="PF13560">
    <property type="entry name" value="HTH_31"/>
    <property type="match status" value="1"/>
</dbReference>
<protein>
    <submittedName>
        <fullName evidence="3">Helix-turn-helix transcriptional regulator</fullName>
    </submittedName>
</protein>
<accession>A0ABS0DA95</accession>
<dbReference type="Gene3D" id="1.25.40.10">
    <property type="entry name" value="Tetratricopeptide repeat domain"/>
    <property type="match status" value="1"/>
</dbReference>
<feature type="region of interest" description="Disordered" evidence="1">
    <location>
        <begin position="1"/>
        <end position="24"/>
    </location>
</feature>
<dbReference type="SMART" id="SM00530">
    <property type="entry name" value="HTH_XRE"/>
    <property type="match status" value="1"/>
</dbReference>
<dbReference type="CDD" id="cd00093">
    <property type="entry name" value="HTH_XRE"/>
    <property type="match status" value="1"/>
</dbReference>
<evidence type="ECO:0000259" key="2">
    <source>
        <dbReference type="PROSITE" id="PS50943"/>
    </source>
</evidence>
<dbReference type="InterPro" id="IPR001387">
    <property type="entry name" value="Cro/C1-type_HTH"/>
</dbReference>
<dbReference type="PROSITE" id="PS50943">
    <property type="entry name" value="HTH_CROC1"/>
    <property type="match status" value="1"/>
</dbReference>
<dbReference type="InterPro" id="IPR010982">
    <property type="entry name" value="Lambda_DNA-bd_dom_sf"/>
</dbReference>
<sequence length="415" mass="44400">MTRRNSVRLDVYQRERPPPNIGGSAVTTTGDRIAGLRKLAGLKQVQLAQRAKYSVSMVRAVEQNREPASPGFVAAVAAVLGVEPEYLTGAPYYDIIEEGGLLDGLAELRALLAEGPYVRGVDPPPLAELATEMAAVDAAYRNDKGRLALSRLPVLLRQLYGALHAASDDDRGKVASLLSAAYVTAERLCRRFGFTHLAPAVLDRLEWTAAVADDPLYSAQAKIKRARILMYHNGTDTGLALVENALDDIEGDSEAANAVRGYGHLCGAIVAARGCRPDIAAEHIEHARRIAPAMPGESDLYGTLFGPGNVGIHACAVALESGDPDRAAREGSAMVLPAGIAPPRAGHHWQDVARAWVLVGQPDKALRALNAARAVAPQQTRLHPSVRETLHAVAAAERRRTDSLASFARWVNVKI</sequence>
<reference evidence="3 4" key="1">
    <citation type="submission" date="2020-10" db="EMBL/GenBank/DDBJ databases">
        <title>Identification of Nocardia species via Next-generation sequencing and recognition of intraspecies genetic diversity.</title>
        <authorList>
            <person name="Li P."/>
            <person name="Li P."/>
            <person name="Lu B."/>
        </authorList>
    </citation>
    <scope>NUCLEOTIDE SEQUENCE [LARGE SCALE GENOMIC DNA]</scope>
    <source>
        <strain evidence="3 4">BJ06-0143</strain>
    </source>
</reference>
<proteinExistence type="predicted"/>
<evidence type="ECO:0000256" key="1">
    <source>
        <dbReference type="SAM" id="MobiDB-lite"/>
    </source>
</evidence>